<keyword evidence="3" id="KW-1185">Reference proteome</keyword>
<reference evidence="2" key="1">
    <citation type="submission" date="2023-02" db="EMBL/GenBank/DDBJ databases">
        <title>Colletotrichum kahawae CIFC_Que2 genome sequencing and assembly.</title>
        <authorList>
            <person name="Baroncelli R."/>
        </authorList>
    </citation>
    <scope>NUCLEOTIDE SEQUENCE</scope>
    <source>
        <strain evidence="2">CIFC_Que2</strain>
    </source>
</reference>
<sequence length="85" mass="9085">MQFPTFIAATILLGLGATAAVVPDTDAAMAASVGGNKHHGRCLTGPDQCVIIEKHGERRLDCRKPCSRDGAHCREAHIRHKAHCS</sequence>
<dbReference type="AlphaFoldDB" id="A0AAE0CYQ4"/>
<evidence type="ECO:0008006" key="4">
    <source>
        <dbReference type="Google" id="ProtNLM"/>
    </source>
</evidence>
<organism evidence="2 3">
    <name type="scientific">Colletotrichum kahawae</name>
    <name type="common">Coffee berry disease fungus</name>
    <dbReference type="NCBI Taxonomy" id="34407"/>
    <lineage>
        <taxon>Eukaryota</taxon>
        <taxon>Fungi</taxon>
        <taxon>Dikarya</taxon>
        <taxon>Ascomycota</taxon>
        <taxon>Pezizomycotina</taxon>
        <taxon>Sordariomycetes</taxon>
        <taxon>Hypocreomycetidae</taxon>
        <taxon>Glomerellales</taxon>
        <taxon>Glomerellaceae</taxon>
        <taxon>Colletotrichum</taxon>
        <taxon>Colletotrichum gloeosporioides species complex</taxon>
    </lineage>
</organism>
<protein>
    <recommendedName>
        <fullName evidence="4">Antifungal protein</fullName>
    </recommendedName>
</protein>
<feature type="signal peptide" evidence="1">
    <location>
        <begin position="1"/>
        <end position="20"/>
    </location>
</feature>
<dbReference type="Proteomes" id="UP001281614">
    <property type="component" value="Unassembled WGS sequence"/>
</dbReference>
<proteinExistence type="predicted"/>
<feature type="chain" id="PRO_5042089275" description="Antifungal protein" evidence="1">
    <location>
        <begin position="21"/>
        <end position="85"/>
    </location>
</feature>
<dbReference type="EMBL" id="VYYT01000843">
    <property type="protein sequence ID" value="KAK2729063.1"/>
    <property type="molecule type" value="Genomic_DNA"/>
</dbReference>
<evidence type="ECO:0000256" key="1">
    <source>
        <dbReference type="SAM" id="SignalP"/>
    </source>
</evidence>
<gene>
    <name evidence="2" type="ORF">CKAH01_10502</name>
</gene>
<accession>A0AAE0CYQ4</accession>
<name>A0AAE0CYQ4_COLKA</name>
<keyword evidence="1" id="KW-0732">Signal</keyword>
<evidence type="ECO:0000313" key="3">
    <source>
        <dbReference type="Proteomes" id="UP001281614"/>
    </source>
</evidence>
<comment type="caution">
    <text evidence="2">The sequence shown here is derived from an EMBL/GenBank/DDBJ whole genome shotgun (WGS) entry which is preliminary data.</text>
</comment>
<evidence type="ECO:0000313" key="2">
    <source>
        <dbReference type="EMBL" id="KAK2729063.1"/>
    </source>
</evidence>